<keyword evidence="5" id="KW-1185">Reference proteome</keyword>
<evidence type="ECO:0000313" key="5">
    <source>
        <dbReference type="Proteomes" id="UP000265520"/>
    </source>
</evidence>
<dbReference type="GO" id="GO:0005635">
    <property type="term" value="C:nuclear envelope"/>
    <property type="evidence" value="ECO:0007669"/>
    <property type="project" value="TreeGrafter"/>
</dbReference>
<keyword evidence="2" id="KW-0963">Cytoplasm</keyword>
<comment type="subcellular location">
    <subcellularLocation>
        <location evidence="1">Cytoplasm</location>
    </subcellularLocation>
</comment>
<reference evidence="4 5" key="1">
    <citation type="journal article" date="2018" name="Front. Plant Sci.">
        <title>Red Clover (Trifolium pratense) and Zigzag Clover (T. medium) - A Picture of Genomic Similarities and Differences.</title>
        <authorList>
            <person name="Dluhosova J."/>
            <person name="Istvanek J."/>
            <person name="Nedelnik J."/>
            <person name="Repkova J."/>
        </authorList>
    </citation>
    <scope>NUCLEOTIDE SEQUENCE [LARGE SCALE GENOMIC DNA]</scope>
    <source>
        <strain evidence="5">cv. 10/8</strain>
        <tissue evidence="4">Leaf</tissue>
    </source>
</reference>
<evidence type="ECO:0000256" key="1">
    <source>
        <dbReference type="ARBA" id="ARBA00004496"/>
    </source>
</evidence>
<comment type="caution">
    <text evidence="4">The sequence shown here is derived from an EMBL/GenBank/DDBJ whole genome shotgun (WGS) entry which is preliminary data.</text>
</comment>
<dbReference type="SUPFAM" id="SSF48371">
    <property type="entry name" value="ARM repeat"/>
    <property type="match status" value="1"/>
</dbReference>
<keyword evidence="3" id="KW-0813">Transport</keyword>
<evidence type="ECO:0000313" key="4">
    <source>
        <dbReference type="EMBL" id="MCI03537.1"/>
    </source>
</evidence>
<evidence type="ECO:0000256" key="2">
    <source>
        <dbReference type="ARBA" id="ARBA00022490"/>
    </source>
</evidence>
<dbReference type="PANTHER" id="PTHR10997:SF18">
    <property type="entry name" value="D-IMPORTIN 7_RANBP7"/>
    <property type="match status" value="1"/>
</dbReference>
<organism evidence="4 5">
    <name type="scientific">Trifolium medium</name>
    <dbReference type="NCBI Taxonomy" id="97028"/>
    <lineage>
        <taxon>Eukaryota</taxon>
        <taxon>Viridiplantae</taxon>
        <taxon>Streptophyta</taxon>
        <taxon>Embryophyta</taxon>
        <taxon>Tracheophyta</taxon>
        <taxon>Spermatophyta</taxon>
        <taxon>Magnoliopsida</taxon>
        <taxon>eudicotyledons</taxon>
        <taxon>Gunneridae</taxon>
        <taxon>Pentapetalae</taxon>
        <taxon>rosids</taxon>
        <taxon>fabids</taxon>
        <taxon>Fabales</taxon>
        <taxon>Fabaceae</taxon>
        <taxon>Papilionoideae</taxon>
        <taxon>50 kb inversion clade</taxon>
        <taxon>NPAAA clade</taxon>
        <taxon>Hologalegina</taxon>
        <taxon>IRL clade</taxon>
        <taxon>Trifolieae</taxon>
        <taxon>Trifolium</taxon>
    </lineage>
</organism>
<keyword evidence="3" id="KW-0653">Protein transport</keyword>
<proteinExistence type="predicted"/>
<evidence type="ECO:0000256" key="3">
    <source>
        <dbReference type="ARBA" id="ARBA00022927"/>
    </source>
</evidence>
<dbReference type="InterPro" id="IPR011989">
    <property type="entry name" value="ARM-like"/>
</dbReference>
<dbReference type="AlphaFoldDB" id="A0A392NUN6"/>
<protein>
    <submittedName>
        <fullName evidence="4">Putative importin-7</fullName>
    </submittedName>
</protein>
<dbReference type="InterPro" id="IPR016024">
    <property type="entry name" value="ARM-type_fold"/>
</dbReference>
<dbReference type="PANTHER" id="PTHR10997">
    <property type="entry name" value="IMPORTIN-7, 8, 11"/>
    <property type="match status" value="1"/>
</dbReference>
<dbReference type="EMBL" id="LXQA010052501">
    <property type="protein sequence ID" value="MCI03537.1"/>
    <property type="molecule type" value="Genomic_DNA"/>
</dbReference>
<dbReference type="GO" id="GO:0006606">
    <property type="term" value="P:protein import into nucleus"/>
    <property type="evidence" value="ECO:0007669"/>
    <property type="project" value="TreeGrafter"/>
</dbReference>
<dbReference type="Gene3D" id="1.25.10.10">
    <property type="entry name" value="Leucine-rich Repeat Variant"/>
    <property type="match status" value="1"/>
</dbReference>
<dbReference type="Proteomes" id="UP000265520">
    <property type="component" value="Unassembled WGS sequence"/>
</dbReference>
<gene>
    <name evidence="4" type="ORF">A2U01_0024577</name>
</gene>
<sequence length="111" mass="12595">MAAWVAGQYAHITFSDQNNFRKALQCVVSRMQDSELPVRVDSVFALRSFIEACKDLNEIRPILPQLLDEFFKLMNEVENEDLVFTLETIVDKFGEEMAPYALGLLLHSGGV</sequence>
<name>A0A392NUN6_9FABA</name>
<dbReference type="GO" id="GO:0005829">
    <property type="term" value="C:cytosol"/>
    <property type="evidence" value="ECO:0007669"/>
    <property type="project" value="TreeGrafter"/>
</dbReference>
<accession>A0A392NUN6</accession>